<dbReference type="EMBL" id="JANBPU010000270">
    <property type="protein sequence ID" value="KAJ1913316.1"/>
    <property type="molecule type" value="Genomic_DNA"/>
</dbReference>
<feature type="binding site" evidence="9">
    <location>
        <position position="300"/>
    </location>
    <ligand>
        <name>a divalent metal cation</name>
        <dbReference type="ChEBI" id="CHEBI:60240"/>
        <label>2</label>
        <note>catalytic</note>
    </ligand>
</feature>
<comment type="function">
    <text evidence="9 10">Cotranslationally removes the N-terminal methionine from nascent proteins. The N-terminal methionine is often cleaved when the second residue in the primary sequence is small and uncharged (Met-Ala-, Cys, Gly, Pro, Ser, Thr, or Val).</text>
</comment>
<evidence type="ECO:0000256" key="11">
    <source>
        <dbReference type="SAM" id="MobiDB-lite"/>
    </source>
</evidence>
<keyword evidence="7 9" id="KW-0479">Metal-binding</keyword>
<evidence type="ECO:0000313" key="13">
    <source>
        <dbReference type="EMBL" id="KAJ1913316.1"/>
    </source>
</evidence>
<feature type="binding site" evidence="9">
    <location>
        <position position="435"/>
    </location>
    <ligand>
        <name>a divalent metal cation</name>
        <dbReference type="ChEBI" id="CHEBI:60240"/>
        <label>2</label>
        <note>catalytic</note>
    </ligand>
</feature>
<dbReference type="InterPro" id="IPR002468">
    <property type="entry name" value="Pept_M24A_MAP2"/>
</dbReference>
<dbReference type="Pfam" id="PF00557">
    <property type="entry name" value="Peptidase_M24"/>
    <property type="match status" value="1"/>
</dbReference>
<dbReference type="EC" id="3.4.11.18" evidence="9"/>
<feature type="region of interest" description="Disordered" evidence="11">
    <location>
        <begin position="21"/>
        <end position="86"/>
    </location>
</feature>
<accession>A0A9W7ZNM7</accession>
<evidence type="ECO:0000256" key="5">
    <source>
        <dbReference type="ARBA" id="ARBA00022490"/>
    </source>
</evidence>
<dbReference type="PANTHER" id="PTHR45777">
    <property type="entry name" value="METHIONINE AMINOPEPTIDASE 2"/>
    <property type="match status" value="1"/>
</dbReference>
<feature type="domain" description="Peptidase M24" evidence="12">
    <location>
        <begin position="138"/>
        <end position="346"/>
    </location>
</feature>
<dbReference type="SUPFAM" id="SSF55920">
    <property type="entry name" value="Creatinase/aminopeptidase"/>
    <property type="match status" value="1"/>
</dbReference>
<dbReference type="PRINTS" id="PR00599">
    <property type="entry name" value="MAPEPTIDASE"/>
</dbReference>
<evidence type="ECO:0000256" key="8">
    <source>
        <dbReference type="ARBA" id="ARBA00022801"/>
    </source>
</evidence>
<name>A0A9W7ZNM7_9FUNG</name>
<comment type="cofactor">
    <cofactor evidence="2">
        <name>Mn(2+)</name>
        <dbReference type="ChEBI" id="CHEBI:29035"/>
    </cofactor>
</comment>
<evidence type="ECO:0000313" key="14">
    <source>
        <dbReference type="Proteomes" id="UP001150538"/>
    </source>
</evidence>
<dbReference type="InterPro" id="IPR000994">
    <property type="entry name" value="Pept_M24"/>
</dbReference>
<evidence type="ECO:0000256" key="4">
    <source>
        <dbReference type="ARBA" id="ARBA00022438"/>
    </source>
</evidence>
<evidence type="ECO:0000256" key="2">
    <source>
        <dbReference type="ARBA" id="ARBA00001936"/>
    </source>
</evidence>
<sequence length="454" mass="49870">MASKEVVSETIDKLESLAIGARNGVETTTAVADKETSVGTSGQNHSNGDAINEGASNDGEAKKKKKKKKSKSKKSQAPIEPAMEQTYPPTIPITKIYPNTRYPQGEICDYKDDNLKRTTDAEKRAVDLNELSNKVIDLRRAAEVHRQVRGYAQSIIKPGVDLTDIAEAIENGTRTLVEAKGFKAGIGFPTGLSLNNCAAHYTPNAGDKVTVKEDDVLKVDFGVHVNGRIIDSAFTMSWNPKYDKLLEAVKDATNTGIREAGIDVRLTDIGEAVQEVMESYELELDGKTRQVKCIRNLCGHNIGSYVIHGGKSVPIVKNGDQTKMEEGEVFAIETFGSTGNGFVNEEGACSHYAINSEHDRQTLDALVNKCRVSRAKSLYGVLQDNFGTLPFCRRYVDRLNETKYLLGLKNLVDQGVVTEYPPLCDIRGSYTAQFEHTLVLKPNSKEILSRGDDY</sequence>
<dbReference type="GO" id="GO:0004239">
    <property type="term" value="F:initiator methionyl aminopeptidase activity"/>
    <property type="evidence" value="ECO:0007669"/>
    <property type="project" value="UniProtKB-UniRule"/>
</dbReference>
<dbReference type="InterPro" id="IPR036390">
    <property type="entry name" value="WH_DNA-bd_sf"/>
</dbReference>
<feature type="binding site" evidence="9">
    <location>
        <position position="308"/>
    </location>
    <ligand>
        <name>substrate</name>
    </ligand>
</feature>
<dbReference type="InterPro" id="IPR036388">
    <property type="entry name" value="WH-like_DNA-bd_sf"/>
</dbReference>
<reference evidence="13" key="1">
    <citation type="submission" date="2022-07" db="EMBL/GenBank/DDBJ databases">
        <title>Phylogenomic reconstructions and comparative analyses of Kickxellomycotina fungi.</title>
        <authorList>
            <person name="Reynolds N.K."/>
            <person name="Stajich J.E."/>
            <person name="Barry K."/>
            <person name="Grigoriev I.V."/>
            <person name="Crous P."/>
            <person name="Smith M.E."/>
        </authorList>
    </citation>
    <scope>NUCLEOTIDE SEQUENCE</scope>
    <source>
        <strain evidence="13">NBRC 100468</strain>
    </source>
</reference>
<dbReference type="NCBIfam" id="TIGR00501">
    <property type="entry name" value="met_pdase_II"/>
    <property type="match status" value="1"/>
</dbReference>
<feature type="binding site" evidence="9">
    <location>
        <position position="220"/>
    </location>
    <ligand>
        <name>a divalent metal cation</name>
        <dbReference type="ChEBI" id="CHEBI:60240"/>
        <label>1</label>
    </ligand>
</feature>
<dbReference type="SUPFAM" id="SSF46785">
    <property type="entry name" value="Winged helix' DNA-binding domain"/>
    <property type="match status" value="1"/>
</dbReference>
<comment type="cofactor">
    <cofactor evidence="3">
        <name>Fe(2+)</name>
        <dbReference type="ChEBI" id="CHEBI:29033"/>
    </cofactor>
</comment>
<comment type="caution">
    <text evidence="13">The sequence shown here is derived from an EMBL/GenBank/DDBJ whole genome shotgun (WGS) entry which is preliminary data.</text>
</comment>
<keyword evidence="8 9" id="KW-0378">Hydrolase</keyword>
<dbReference type="HAMAP" id="MF_03175">
    <property type="entry name" value="MetAP_2_euk"/>
    <property type="match status" value="1"/>
</dbReference>
<dbReference type="InterPro" id="IPR018349">
    <property type="entry name" value="Pept_M24A_MAP2_BS"/>
</dbReference>
<dbReference type="InterPro" id="IPR001714">
    <property type="entry name" value="Pept_M24_MAP"/>
</dbReference>
<feature type="binding site" evidence="9">
    <location>
        <position position="435"/>
    </location>
    <ligand>
        <name>a divalent metal cation</name>
        <dbReference type="ChEBI" id="CHEBI:60240"/>
        <label>1</label>
    </ligand>
</feature>
<dbReference type="GO" id="GO:0005737">
    <property type="term" value="C:cytoplasm"/>
    <property type="evidence" value="ECO:0007669"/>
    <property type="project" value="UniProtKB-SubCell"/>
</dbReference>
<dbReference type="GO" id="GO:0070006">
    <property type="term" value="F:metalloaminopeptidase activity"/>
    <property type="evidence" value="ECO:0007669"/>
    <property type="project" value="UniProtKB-UniRule"/>
</dbReference>
<gene>
    <name evidence="13" type="primary">MAP2</name>
    <name evidence="13" type="ORF">H4219_005258</name>
</gene>
<comment type="similarity">
    <text evidence="9">Belongs to the peptidase M24A family. Methionine aminopeptidase eukaryotic type 2 subfamily.</text>
</comment>
<evidence type="ECO:0000256" key="7">
    <source>
        <dbReference type="ARBA" id="ARBA00022723"/>
    </source>
</evidence>
<keyword evidence="6 9" id="KW-0645">Protease</keyword>
<keyword evidence="4 9" id="KW-0031">Aminopeptidase</keyword>
<dbReference type="InterPro" id="IPR050247">
    <property type="entry name" value="Met_Aminopeptidase_Type2"/>
</dbReference>
<evidence type="ECO:0000256" key="3">
    <source>
        <dbReference type="ARBA" id="ARBA00001954"/>
    </source>
</evidence>
<dbReference type="Gene3D" id="1.10.10.10">
    <property type="entry name" value="Winged helix-like DNA-binding domain superfamily/Winged helix DNA-binding domain"/>
    <property type="match status" value="1"/>
</dbReference>
<dbReference type="CDD" id="cd01088">
    <property type="entry name" value="MetAP2"/>
    <property type="match status" value="1"/>
</dbReference>
<dbReference type="GO" id="GO:0046872">
    <property type="term" value="F:metal ion binding"/>
    <property type="evidence" value="ECO:0007669"/>
    <property type="project" value="UniProtKB-UniRule"/>
</dbReference>
<keyword evidence="14" id="KW-1185">Reference proteome</keyword>
<feature type="binding site" evidence="9">
    <location>
        <position position="231"/>
    </location>
    <ligand>
        <name>a divalent metal cation</name>
        <dbReference type="ChEBI" id="CHEBI:60240"/>
        <label>1</label>
    </ligand>
</feature>
<evidence type="ECO:0000256" key="9">
    <source>
        <dbReference type="HAMAP-Rule" id="MF_03175"/>
    </source>
</evidence>
<comment type="cofactor">
    <cofactor evidence="9">
        <name>Co(2+)</name>
        <dbReference type="ChEBI" id="CHEBI:48828"/>
    </cofactor>
    <cofactor evidence="9">
        <name>Zn(2+)</name>
        <dbReference type="ChEBI" id="CHEBI:29105"/>
    </cofactor>
    <cofactor evidence="9">
        <name>Mn(2+)</name>
        <dbReference type="ChEBI" id="CHEBI:29035"/>
    </cofactor>
    <cofactor evidence="9">
        <name>Fe(2+)</name>
        <dbReference type="ChEBI" id="CHEBI:29033"/>
    </cofactor>
    <text evidence="9">Binds 2 divalent metal cations per subunit. Has a high-affinity and a low affinity metal-binding site. The true nature of the physiological cofactor is under debate. The enzyme is active with cobalt, zinc, manganese or divalent iron ions. Most likely, methionine aminopeptidases function as mononuclear Fe(2+)-metalloproteases under physiological conditions, and the catalytically relevant metal-binding site has been assigned to the histidine-containing high-affinity site.</text>
</comment>
<feature type="binding site" evidence="9">
    <location>
        <position position="333"/>
    </location>
    <ligand>
        <name>a divalent metal cation</name>
        <dbReference type="ChEBI" id="CHEBI:60240"/>
        <label>2</label>
        <note>catalytic</note>
    </ligand>
</feature>
<dbReference type="GO" id="GO:0006508">
    <property type="term" value="P:proteolysis"/>
    <property type="evidence" value="ECO:0007669"/>
    <property type="project" value="UniProtKB-KW"/>
</dbReference>
<feature type="binding site" evidence="9">
    <location>
        <position position="231"/>
    </location>
    <ligand>
        <name>a divalent metal cation</name>
        <dbReference type="ChEBI" id="CHEBI:60240"/>
        <label>2</label>
        <note>catalytic</note>
    </ligand>
</feature>
<organism evidence="13 14">
    <name type="scientific">Mycoemilia scoparia</name>
    <dbReference type="NCBI Taxonomy" id="417184"/>
    <lineage>
        <taxon>Eukaryota</taxon>
        <taxon>Fungi</taxon>
        <taxon>Fungi incertae sedis</taxon>
        <taxon>Zoopagomycota</taxon>
        <taxon>Kickxellomycotina</taxon>
        <taxon>Kickxellomycetes</taxon>
        <taxon>Kickxellales</taxon>
        <taxon>Kickxellaceae</taxon>
        <taxon>Mycoemilia</taxon>
    </lineage>
</organism>
<comment type="catalytic activity">
    <reaction evidence="1 9 10">
        <text>Release of N-terminal amino acids, preferentially methionine, from peptides and arylamides.</text>
        <dbReference type="EC" id="3.4.11.18"/>
    </reaction>
</comment>
<dbReference type="PROSITE" id="PS01202">
    <property type="entry name" value="MAP_2"/>
    <property type="match status" value="1"/>
</dbReference>
<feature type="compositionally biased region" description="Basic residues" evidence="11">
    <location>
        <begin position="62"/>
        <end position="74"/>
    </location>
</feature>
<evidence type="ECO:0000256" key="6">
    <source>
        <dbReference type="ARBA" id="ARBA00022670"/>
    </source>
</evidence>
<proteinExistence type="inferred from homology"/>
<dbReference type="AlphaFoldDB" id="A0A9W7ZNM7"/>
<dbReference type="PANTHER" id="PTHR45777:SF2">
    <property type="entry name" value="METHIONINE AMINOPEPTIDASE 2"/>
    <property type="match status" value="1"/>
</dbReference>
<evidence type="ECO:0000259" key="12">
    <source>
        <dbReference type="Pfam" id="PF00557"/>
    </source>
</evidence>
<feature type="binding site" evidence="9">
    <location>
        <position position="200"/>
    </location>
    <ligand>
        <name>substrate</name>
    </ligand>
</feature>
<dbReference type="OrthoDB" id="7848262at2759"/>
<comment type="subcellular location">
    <subcellularLocation>
        <location evidence="9">Cytoplasm</location>
    </subcellularLocation>
</comment>
<dbReference type="Gene3D" id="3.90.230.10">
    <property type="entry name" value="Creatinase/methionine aminopeptidase superfamily"/>
    <property type="match status" value="1"/>
</dbReference>
<protein>
    <recommendedName>
        <fullName evidence="9">Methionine aminopeptidase 2</fullName>
        <shortName evidence="9">MAP 2</shortName>
        <shortName evidence="9">MetAP 2</shortName>
        <ecNumber evidence="9">3.4.11.18</ecNumber>
    </recommendedName>
    <alternativeName>
        <fullName evidence="9">Peptidase M</fullName>
    </alternativeName>
</protein>
<evidence type="ECO:0000256" key="10">
    <source>
        <dbReference type="RuleBase" id="RU003653"/>
    </source>
</evidence>
<keyword evidence="5 9" id="KW-0963">Cytoplasm</keyword>
<evidence type="ECO:0000256" key="1">
    <source>
        <dbReference type="ARBA" id="ARBA00000294"/>
    </source>
</evidence>
<dbReference type="InterPro" id="IPR036005">
    <property type="entry name" value="Creatinase/aminopeptidase-like"/>
</dbReference>
<feature type="compositionally biased region" description="Polar residues" evidence="11">
    <location>
        <begin position="37"/>
        <end position="49"/>
    </location>
</feature>
<dbReference type="Proteomes" id="UP001150538">
    <property type="component" value="Unassembled WGS sequence"/>
</dbReference>